<dbReference type="Pfam" id="PF24494">
    <property type="entry name" value="DUF7587"/>
    <property type="match status" value="1"/>
</dbReference>
<organism evidence="2 3">
    <name type="scientific">Penicillium crustosum</name>
    <name type="common">Blue mold fungus</name>
    <dbReference type="NCBI Taxonomy" id="36656"/>
    <lineage>
        <taxon>Eukaryota</taxon>
        <taxon>Fungi</taxon>
        <taxon>Dikarya</taxon>
        <taxon>Ascomycota</taxon>
        <taxon>Pezizomycotina</taxon>
        <taxon>Eurotiomycetes</taxon>
        <taxon>Eurotiomycetidae</taxon>
        <taxon>Eurotiales</taxon>
        <taxon>Aspergillaceae</taxon>
        <taxon>Penicillium</taxon>
    </lineage>
</organism>
<dbReference type="Proteomes" id="UP000701341">
    <property type="component" value="Unassembled WGS sequence"/>
</dbReference>
<dbReference type="AlphaFoldDB" id="A0A9P5GUU9"/>
<gene>
    <name evidence="2" type="ORF">PCG10_000038</name>
</gene>
<evidence type="ECO:0000259" key="1">
    <source>
        <dbReference type="Pfam" id="PF24494"/>
    </source>
</evidence>
<dbReference type="OrthoDB" id="3783227at2759"/>
<comment type="caution">
    <text evidence="2">The sequence shown here is derived from an EMBL/GenBank/DDBJ whole genome shotgun (WGS) entry which is preliminary data.</text>
</comment>
<dbReference type="InterPro" id="IPR056009">
    <property type="entry name" value="DUF7587"/>
</dbReference>
<accession>A0A9P5GUU9</accession>
<sequence length="222" mass="25217">MIRRQKVPTALISVTVRPVEALYRALEKYYAPQQDPEDPEEIWIAIIFVPHDASTKPHHARKLAQKLMNSKDANAFKYEYLFEREIPTSYLKHSVSLKELIKRGSSDWMFLDAEQSFPSPLKEFRKVIISEILSDAYGAGRWLGGIARAFGVGAPVYEIANKIFSDSLGNFGHIGKNRQYVDVYWANNGEDLECHGGIEFGSICDIEDGIKDELDSWLGVFE</sequence>
<proteinExistence type="predicted"/>
<protein>
    <recommendedName>
        <fullName evidence="1">DUF7587 domain-containing protein</fullName>
    </recommendedName>
</protein>
<reference evidence="2" key="1">
    <citation type="submission" date="2020-02" db="EMBL/GenBank/DDBJ databases">
        <authorList>
            <person name="Lichtner F.J."/>
        </authorList>
    </citation>
    <scope>NUCLEOTIDE SEQUENCE</scope>
    <source>
        <strain evidence="2">G10</strain>
    </source>
</reference>
<dbReference type="EMBL" id="JAAOZQ010000001">
    <property type="protein sequence ID" value="KAF7530531.1"/>
    <property type="molecule type" value="Genomic_DNA"/>
</dbReference>
<evidence type="ECO:0000313" key="3">
    <source>
        <dbReference type="Proteomes" id="UP000701341"/>
    </source>
</evidence>
<name>A0A9P5GUU9_PENCR</name>
<evidence type="ECO:0000313" key="2">
    <source>
        <dbReference type="EMBL" id="KAF7530531.1"/>
    </source>
</evidence>
<keyword evidence="3" id="KW-1185">Reference proteome</keyword>
<feature type="domain" description="DUF7587" evidence="1">
    <location>
        <begin position="2"/>
        <end position="100"/>
    </location>
</feature>